<organism evidence="4 5">
    <name type="scientific">Methylomonas methanica</name>
    <dbReference type="NCBI Taxonomy" id="421"/>
    <lineage>
        <taxon>Bacteria</taxon>
        <taxon>Pseudomonadati</taxon>
        <taxon>Pseudomonadota</taxon>
        <taxon>Gammaproteobacteria</taxon>
        <taxon>Methylococcales</taxon>
        <taxon>Methylococcaceae</taxon>
        <taxon>Methylomonas</taxon>
    </lineage>
</organism>
<comment type="caution">
    <text evidence="4">The sequence shown here is derived from an EMBL/GenBank/DDBJ whole genome shotgun (WGS) entry which is preliminary data.</text>
</comment>
<dbReference type="InterPro" id="IPR019251">
    <property type="entry name" value="DUF2231_TM"/>
</dbReference>
<dbReference type="EMBL" id="LUUG01000134">
    <property type="protein sequence ID" value="OAH96318.1"/>
    <property type="molecule type" value="Genomic_DNA"/>
</dbReference>
<evidence type="ECO:0000256" key="2">
    <source>
        <dbReference type="SAM" id="Phobius"/>
    </source>
</evidence>
<gene>
    <name evidence="4" type="ORF">A1332_22960</name>
</gene>
<dbReference type="Proteomes" id="UP000078090">
    <property type="component" value="Unassembled WGS sequence"/>
</dbReference>
<dbReference type="RefSeq" id="WP_064010842.1">
    <property type="nucleotide sequence ID" value="NZ_LUUG01000134.1"/>
</dbReference>
<feature type="domain" description="DUF2231" evidence="3">
    <location>
        <begin position="57"/>
        <end position="193"/>
    </location>
</feature>
<reference evidence="5" key="1">
    <citation type="submission" date="2016-03" db="EMBL/GenBank/DDBJ databases">
        <authorList>
            <person name="Heylen K."/>
            <person name="De Vos P."/>
            <person name="Vekeman B."/>
        </authorList>
    </citation>
    <scope>NUCLEOTIDE SEQUENCE [LARGE SCALE GENOMIC DNA]</scope>
    <source>
        <strain evidence="5">R-45363</strain>
    </source>
</reference>
<evidence type="ECO:0000259" key="3">
    <source>
        <dbReference type="Pfam" id="PF09990"/>
    </source>
</evidence>
<evidence type="ECO:0000313" key="5">
    <source>
        <dbReference type="Proteomes" id="UP000078090"/>
    </source>
</evidence>
<accession>A0A177LUU8</accession>
<dbReference type="Pfam" id="PF09990">
    <property type="entry name" value="DUF2231"/>
    <property type="match status" value="1"/>
</dbReference>
<feature type="transmembrane region" description="Helical" evidence="2">
    <location>
        <begin position="91"/>
        <end position="113"/>
    </location>
</feature>
<dbReference type="AlphaFoldDB" id="A0A177LUU8"/>
<evidence type="ECO:0000313" key="4">
    <source>
        <dbReference type="EMBL" id="OAH96318.1"/>
    </source>
</evidence>
<feature type="transmembrane region" description="Helical" evidence="2">
    <location>
        <begin position="133"/>
        <end position="150"/>
    </location>
</feature>
<feature type="transmembrane region" description="Helical" evidence="2">
    <location>
        <begin position="162"/>
        <end position="186"/>
    </location>
</feature>
<feature type="transmembrane region" description="Helical" evidence="2">
    <location>
        <begin position="61"/>
        <end position="79"/>
    </location>
</feature>
<sequence length="253" mass="26548">MWGLNDHLTFAVHGGGDNGGGVAGGVESLLSFLEVLVRQSPSESLDSLLPGIAALQNVHPLLVHFPIALLTLFFTLDLIGSLANRPEWRQIAGAFLYLGTVFAALTVAAGLVAAGSVAHGGDVHEIMEHHEHLGISVLSLAALLSAWRLLSKGLIAGPANTLYLLLAAILSGLLAFTADLGGLMVYKHGVSVHAAEQVNQAAARAHEHEGAVEDSLPATHEDAEVDDLKPEDSHHDEAAHGVAGHRHDHHHAH</sequence>
<keyword evidence="2" id="KW-0472">Membrane</keyword>
<name>A0A177LUU8_METMH</name>
<proteinExistence type="predicted"/>
<feature type="compositionally biased region" description="Basic and acidic residues" evidence="1">
    <location>
        <begin position="226"/>
        <end position="239"/>
    </location>
</feature>
<feature type="compositionally biased region" description="Basic residues" evidence="1">
    <location>
        <begin position="243"/>
        <end position="253"/>
    </location>
</feature>
<keyword evidence="2" id="KW-0812">Transmembrane</keyword>
<keyword evidence="2" id="KW-1133">Transmembrane helix</keyword>
<evidence type="ECO:0000256" key="1">
    <source>
        <dbReference type="SAM" id="MobiDB-lite"/>
    </source>
</evidence>
<feature type="region of interest" description="Disordered" evidence="1">
    <location>
        <begin position="226"/>
        <end position="253"/>
    </location>
</feature>
<dbReference type="OrthoDB" id="5574313at2"/>
<protein>
    <recommendedName>
        <fullName evidence="3">DUF2231 domain-containing protein</fullName>
    </recommendedName>
</protein>